<dbReference type="KEGG" id="cthd:CDO33_03235"/>
<dbReference type="GO" id="GO:0017004">
    <property type="term" value="P:cytochrome complex assembly"/>
    <property type="evidence" value="ECO:0007669"/>
    <property type="project" value="InterPro"/>
</dbReference>
<evidence type="ECO:0000256" key="2">
    <source>
        <dbReference type="ARBA" id="ARBA00006143"/>
    </source>
</evidence>
<dbReference type="GO" id="GO:0016020">
    <property type="term" value="C:membrane"/>
    <property type="evidence" value="ECO:0007669"/>
    <property type="project" value="UniProtKB-SubCell"/>
</dbReference>
<evidence type="ECO:0000313" key="8">
    <source>
        <dbReference type="EMBL" id="PNT98250.1"/>
    </source>
</evidence>
<evidence type="ECO:0000313" key="9">
    <source>
        <dbReference type="Proteomes" id="UP000236151"/>
    </source>
</evidence>
<evidence type="ECO:0000256" key="3">
    <source>
        <dbReference type="ARBA" id="ARBA00022692"/>
    </source>
</evidence>
<dbReference type="InterPro" id="IPR051790">
    <property type="entry name" value="Cytochrome_c-biogenesis_DsbD"/>
</dbReference>
<feature type="transmembrane region" description="Helical" evidence="6">
    <location>
        <begin position="51"/>
        <end position="70"/>
    </location>
</feature>
<dbReference type="AlphaFoldDB" id="A0A2K2FHK0"/>
<dbReference type="PANTHER" id="PTHR31272:SF4">
    <property type="entry name" value="CYTOCHROME C-TYPE BIOGENESIS PROTEIN HI_1454-RELATED"/>
    <property type="match status" value="1"/>
</dbReference>
<feature type="transmembrane region" description="Helical" evidence="6">
    <location>
        <begin position="202"/>
        <end position="220"/>
    </location>
</feature>
<dbReference type="InterPro" id="IPR003834">
    <property type="entry name" value="Cyt_c_assmbl_TM_dom"/>
</dbReference>
<keyword evidence="5 6" id="KW-0472">Membrane</keyword>
<evidence type="ECO:0000256" key="4">
    <source>
        <dbReference type="ARBA" id="ARBA00022989"/>
    </source>
</evidence>
<feature type="domain" description="Cytochrome C biogenesis protein transmembrane" evidence="7">
    <location>
        <begin position="7"/>
        <end position="188"/>
    </location>
</feature>
<keyword evidence="9" id="KW-1185">Reference proteome</keyword>
<sequence>MNSVYYLLTFTEGVLTFISPCILPMLPIYFSYLAGTSGNDKTQNAAGKSNLLANSFAFVLGFTLVFVALGATVTTLGHFLINNRSLLQKISGLIMMVFGLSFMGILNLKFLNMEKRLDFKFEKLRFFSSILFGMVFGFGWTPCLGTFLGSALALASSSKTITQGVLLLLVYSIGLGIPFILTSVLFEKVKGAFKLIQKHSRTISIVSGILLVIAGILVFTDSLKYMSFQ</sequence>
<dbReference type="EMBL" id="NIOJ01000029">
    <property type="protein sequence ID" value="PNT98250.1"/>
    <property type="molecule type" value="Genomic_DNA"/>
</dbReference>
<accession>A0A2K2FHK0</accession>
<evidence type="ECO:0000256" key="6">
    <source>
        <dbReference type="SAM" id="Phobius"/>
    </source>
</evidence>
<organism evidence="8 9">
    <name type="scientific">Clostridium thermosuccinogenes</name>
    <dbReference type="NCBI Taxonomy" id="84032"/>
    <lineage>
        <taxon>Bacteria</taxon>
        <taxon>Bacillati</taxon>
        <taxon>Bacillota</taxon>
        <taxon>Clostridia</taxon>
        <taxon>Eubacteriales</taxon>
        <taxon>Clostridiaceae</taxon>
        <taxon>Clostridium</taxon>
    </lineage>
</organism>
<comment type="subcellular location">
    <subcellularLocation>
        <location evidence="1">Membrane</location>
        <topology evidence="1">Multi-pass membrane protein</topology>
    </subcellularLocation>
</comment>
<dbReference type="PANTHER" id="PTHR31272">
    <property type="entry name" value="CYTOCHROME C-TYPE BIOGENESIS PROTEIN HI_1454-RELATED"/>
    <property type="match status" value="1"/>
</dbReference>
<evidence type="ECO:0000256" key="5">
    <source>
        <dbReference type="ARBA" id="ARBA00023136"/>
    </source>
</evidence>
<comment type="caution">
    <text evidence="8">The sequence shown here is derived from an EMBL/GenBank/DDBJ whole genome shotgun (WGS) entry which is preliminary data.</text>
</comment>
<comment type="similarity">
    <text evidence="2">Belongs to the DsbD family.</text>
</comment>
<dbReference type="OrthoDB" id="9809733at2"/>
<evidence type="ECO:0000256" key="1">
    <source>
        <dbReference type="ARBA" id="ARBA00004141"/>
    </source>
</evidence>
<dbReference type="RefSeq" id="WP_103081859.1">
    <property type="nucleotide sequence ID" value="NZ_CP021850.1"/>
</dbReference>
<dbReference type="Pfam" id="PF02683">
    <property type="entry name" value="DsbD_TM"/>
    <property type="match status" value="1"/>
</dbReference>
<feature type="transmembrane region" description="Helical" evidence="6">
    <location>
        <begin position="90"/>
        <end position="108"/>
    </location>
</feature>
<dbReference type="Proteomes" id="UP000236151">
    <property type="component" value="Unassembled WGS sequence"/>
</dbReference>
<keyword evidence="3 6" id="KW-0812">Transmembrane</keyword>
<protein>
    <submittedName>
        <fullName evidence="8">Cytochrome C biogenesis protein ResB</fullName>
    </submittedName>
</protein>
<evidence type="ECO:0000259" key="7">
    <source>
        <dbReference type="Pfam" id="PF02683"/>
    </source>
</evidence>
<feature type="transmembrane region" description="Helical" evidence="6">
    <location>
        <begin position="6"/>
        <end position="30"/>
    </location>
</feature>
<proteinExistence type="inferred from homology"/>
<name>A0A2K2FHK0_9CLOT</name>
<reference evidence="8 9" key="1">
    <citation type="submission" date="2017-06" db="EMBL/GenBank/DDBJ databases">
        <title>Investigating the central metabolism of Clostridium thermosuccinogenes.</title>
        <authorList>
            <person name="Koendjbiharie J.G."/>
            <person name="van Kranenburg R."/>
        </authorList>
    </citation>
    <scope>NUCLEOTIDE SEQUENCE [LARGE SCALE GENOMIC DNA]</scope>
    <source>
        <strain evidence="8 9">DSM 5806</strain>
    </source>
</reference>
<feature type="transmembrane region" description="Helical" evidence="6">
    <location>
        <begin position="129"/>
        <end position="155"/>
    </location>
</feature>
<feature type="transmembrane region" description="Helical" evidence="6">
    <location>
        <begin position="161"/>
        <end position="181"/>
    </location>
</feature>
<keyword evidence="4 6" id="KW-1133">Transmembrane helix</keyword>
<gene>
    <name evidence="8" type="ORF">CDQ84_11340</name>
</gene>